<feature type="binding site" evidence="4">
    <location>
        <position position="223"/>
    </location>
    <ligand>
        <name>Mg(2+)</name>
        <dbReference type="ChEBI" id="CHEBI:18420"/>
    </ligand>
</feature>
<dbReference type="Pfam" id="PF13344">
    <property type="entry name" value="Hydrolase_6"/>
    <property type="match status" value="1"/>
</dbReference>
<dbReference type="InterPro" id="IPR036412">
    <property type="entry name" value="HAD-like_sf"/>
</dbReference>
<gene>
    <name evidence="5" type="ORF">AU255_04025</name>
</gene>
<name>A0A1V8M684_9GAMM</name>
<evidence type="ECO:0000313" key="5">
    <source>
        <dbReference type="EMBL" id="OQK17075.1"/>
    </source>
</evidence>
<dbReference type="RefSeq" id="WP_080521689.1">
    <property type="nucleotide sequence ID" value="NZ_LPUF01000001.1"/>
</dbReference>
<dbReference type="PANTHER" id="PTHR19288">
    <property type="entry name" value="4-NITROPHENYLPHOSPHATASE-RELATED"/>
    <property type="match status" value="1"/>
</dbReference>
<evidence type="ECO:0000256" key="4">
    <source>
        <dbReference type="PIRSR" id="PIRSR000915-3"/>
    </source>
</evidence>
<dbReference type="InterPro" id="IPR006357">
    <property type="entry name" value="HAD-SF_hydro_IIA"/>
</dbReference>
<keyword evidence="4" id="KW-0460">Magnesium</keyword>
<dbReference type="Gene3D" id="3.40.50.1000">
    <property type="entry name" value="HAD superfamily/HAD-like"/>
    <property type="match status" value="2"/>
</dbReference>
<dbReference type="GO" id="GO:0005737">
    <property type="term" value="C:cytoplasm"/>
    <property type="evidence" value="ECO:0007669"/>
    <property type="project" value="TreeGrafter"/>
</dbReference>
<organism evidence="5 6">
    <name type="scientific">Methyloprofundus sedimenti</name>
    <dbReference type="NCBI Taxonomy" id="1420851"/>
    <lineage>
        <taxon>Bacteria</taxon>
        <taxon>Pseudomonadati</taxon>
        <taxon>Pseudomonadota</taxon>
        <taxon>Gammaproteobacteria</taxon>
        <taxon>Methylococcales</taxon>
        <taxon>Methylococcaceae</taxon>
        <taxon>Methyloprofundus</taxon>
    </lineage>
</organism>
<feature type="binding site" evidence="4">
    <location>
        <position position="16"/>
    </location>
    <ligand>
        <name>Mg(2+)</name>
        <dbReference type="ChEBI" id="CHEBI:18420"/>
    </ligand>
</feature>
<reference evidence="5 6" key="1">
    <citation type="submission" date="2015-12" db="EMBL/GenBank/DDBJ databases">
        <authorList>
            <person name="Shamseldin A."/>
            <person name="Moawad H."/>
            <person name="Abd El-Rahim W.M."/>
            <person name="Sadowsky M.J."/>
        </authorList>
    </citation>
    <scope>NUCLEOTIDE SEQUENCE [LARGE SCALE GENOMIC DNA]</scope>
    <source>
        <strain evidence="5 6">WF1</strain>
    </source>
</reference>
<evidence type="ECO:0000256" key="2">
    <source>
        <dbReference type="PIRSR" id="PIRSR000915-1"/>
    </source>
</evidence>
<evidence type="ECO:0000256" key="3">
    <source>
        <dbReference type="PIRSR" id="PIRSR000915-2"/>
    </source>
</evidence>
<keyword evidence="6" id="KW-1185">Reference proteome</keyword>
<dbReference type="InterPro" id="IPR023214">
    <property type="entry name" value="HAD_sf"/>
</dbReference>
<evidence type="ECO:0000256" key="1">
    <source>
        <dbReference type="PIRNR" id="PIRNR000915"/>
    </source>
</evidence>
<dbReference type="Proteomes" id="UP000191980">
    <property type="component" value="Unassembled WGS sequence"/>
</dbReference>
<dbReference type="SUPFAM" id="SSF56784">
    <property type="entry name" value="HAD-like"/>
    <property type="match status" value="1"/>
</dbReference>
<accession>A0A1V8M684</accession>
<comment type="caution">
    <text evidence="5">The sequence shown here is derived from an EMBL/GenBank/DDBJ whole genome shotgun (WGS) entry which is preliminary data.</text>
</comment>
<dbReference type="Pfam" id="PF13242">
    <property type="entry name" value="Hydrolase_like"/>
    <property type="match status" value="1"/>
</dbReference>
<feature type="active site" description="Nucleophile" evidence="2">
    <location>
        <position position="14"/>
    </location>
</feature>
<protein>
    <submittedName>
        <fullName evidence="5">Haloacid dehalogenase</fullName>
    </submittedName>
</protein>
<dbReference type="PANTHER" id="PTHR19288:SF95">
    <property type="entry name" value="D-GLYCEROL 3-PHOSPHATE PHOSPHATASE"/>
    <property type="match status" value="1"/>
</dbReference>
<dbReference type="PIRSF" id="PIRSF000915">
    <property type="entry name" value="PGP-type_phosphatase"/>
    <property type="match status" value="1"/>
</dbReference>
<keyword evidence="4" id="KW-0479">Metal-binding</keyword>
<comment type="cofactor">
    <cofactor evidence="4">
        <name>Mg(2+)</name>
        <dbReference type="ChEBI" id="CHEBI:18420"/>
    </cofactor>
    <text evidence="4">Divalent metal ions. Mg(2+) is the most effective.</text>
</comment>
<proteinExistence type="inferred from homology"/>
<dbReference type="GO" id="GO:0046872">
    <property type="term" value="F:metal ion binding"/>
    <property type="evidence" value="ECO:0007669"/>
    <property type="project" value="UniProtKB-KW"/>
</dbReference>
<dbReference type="STRING" id="1420851.AU255_04025"/>
<dbReference type="OrthoDB" id="148966at2"/>
<dbReference type="EMBL" id="LPUF01000001">
    <property type="protein sequence ID" value="OQK17075.1"/>
    <property type="molecule type" value="Genomic_DNA"/>
</dbReference>
<feature type="binding site" evidence="3">
    <location>
        <position position="198"/>
    </location>
    <ligand>
        <name>substrate</name>
    </ligand>
</feature>
<evidence type="ECO:0000313" key="6">
    <source>
        <dbReference type="Proteomes" id="UP000191980"/>
    </source>
</evidence>
<feature type="active site" description="Proton donor" evidence="2">
    <location>
        <position position="16"/>
    </location>
</feature>
<dbReference type="AlphaFoldDB" id="A0A1V8M684"/>
<dbReference type="NCBIfam" id="TIGR01460">
    <property type="entry name" value="HAD-SF-IIA"/>
    <property type="match status" value="1"/>
</dbReference>
<dbReference type="GO" id="GO:0016791">
    <property type="term" value="F:phosphatase activity"/>
    <property type="evidence" value="ECO:0007669"/>
    <property type="project" value="TreeGrafter"/>
</dbReference>
<comment type="similarity">
    <text evidence="1">Belongs to the HAD-like hydrolase superfamily.</text>
</comment>
<feature type="binding site" evidence="4">
    <location>
        <position position="14"/>
    </location>
    <ligand>
        <name>Mg(2+)</name>
        <dbReference type="ChEBI" id="CHEBI:18420"/>
    </ligand>
</feature>
<sequence>MTAPFTNIHALIIDMDGVLWHGDQAIAGLKEFFQLIREQQIPFVLATNNASHTNEQYIKKLARMGVAVVAQEILTSGMATALYLAQHKDPAQTRVFVLGEDGAIQPLLEQGFTLTDLYQLNTEATPGQGADIVVCGKDESINWDKLSTATLNLRAGAEFIATNGDTTLPTELGLIQGNGAILAALHAATGCTPKVIGKPEPIIYQQALALLGSSAENTIAIGDRLDTDILGAVRTGMRSLMVLTGASTREDIELIDYAPTWVMDDLQAVTEALRNRR</sequence>